<accession>B6IS29</accession>
<dbReference type="EMBL" id="CP000613">
    <property type="protein sequence ID" value="ACI98265.1"/>
    <property type="molecule type" value="Genomic_DNA"/>
</dbReference>
<keyword evidence="2" id="KW-1185">Reference proteome</keyword>
<dbReference type="InterPro" id="IPR009078">
    <property type="entry name" value="Ferritin-like_SF"/>
</dbReference>
<dbReference type="Gene3D" id="1.20.1260.10">
    <property type="match status" value="1"/>
</dbReference>
<dbReference type="InterPro" id="IPR010287">
    <property type="entry name" value="DUF892_YciF-like"/>
</dbReference>
<dbReference type="OrthoDB" id="7273732at2"/>
<name>B6IS29_RHOCS</name>
<dbReference type="InterPro" id="IPR012347">
    <property type="entry name" value="Ferritin-like"/>
</dbReference>
<organism evidence="1 2">
    <name type="scientific">Rhodospirillum centenum (strain ATCC 51521 / SW)</name>
    <dbReference type="NCBI Taxonomy" id="414684"/>
    <lineage>
        <taxon>Bacteria</taxon>
        <taxon>Pseudomonadati</taxon>
        <taxon>Pseudomonadota</taxon>
        <taxon>Alphaproteobacteria</taxon>
        <taxon>Rhodospirillales</taxon>
        <taxon>Rhodospirillaceae</taxon>
        <taxon>Rhodospirillum</taxon>
    </lineage>
</organism>
<dbReference type="KEGG" id="rce:RC1_0834"/>
<dbReference type="HOGENOM" id="CLU_093759_1_0_5"/>
<evidence type="ECO:0000313" key="2">
    <source>
        <dbReference type="Proteomes" id="UP000001591"/>
    </source>
</evidence>
<dbReference type="Pfam" id="PF05974">
    <property type="entry name" value="DUF892"/>
    <property type="match status" value="1"/>
</dbReference>
<dbReference type="SUPFAM" id="SSF47240">
    <property type="entry name" value="Ferritin-like"/>
    <property type="match status" value="1"/>
</dbReference>
<dbReference type="InterPro" id="IPR047114">
    <property type="entry name" value="YciF"/>
</dbReference>
<dbReference type="RefSeq" id="WP_012566055.1">
    <property type="nucleotide sequence ID" value="NC_011420.2"/>
</dbReference>
<reference evidence="1 2" key="1">
    <citation type="journal article" date="2010" name="BMC Genomics">
        <title>Metabolic flexibility revealed in the genome of the cyst-forming alpha-1 proteobacterium Rhodospirillum centenum.</title>
        <authorList>
            <person name="Lu Y.K."/>
            <person name="Marden J."/>
            <person name="Han M."/>
            <person name="Swingley W.D."/>
            <person name="Mastrian S.D."/>
            <person name="Chowdhury S.R."/>
            <person name="Hao J."/>
            <person name="Helmy T."/>
            <person name="Kim S."/>
            <person name="Kurdoglu A.A."/>
            <person name="Matthies H.J."/>
            <person name="Rollo D."/>
            <person name="Stothard P."/>
            <person name="Blankenship R.E."/>
            <person name="Bauer C.E."/>
            <person name="Touchman J.W."/>
        </authorList>
    </citation>
    <scope>NUCLEOTIDE SEQUENCE [LARGE SCALE GENOMIC DNA]</scope>
    <source>
        <strain evidence="2">ATCC 51521 / SW</strain>
    </source>
</reference>
<evidence type="ECO:0000313" key="1">
    <source>
        <dbReference type="EMBL" id="ACI98265.1"/>
    </source>
</evidence>
<dbReference type="eggNOG" id="COG3685">
    <property type="taxonomic scope" value="Bacteria"/>
</dbReference>
<protein>
    <submittedName>
        <fullName evidence="1">Uncharacterized protein</fullName>
    </submittedName>
</protein>
<sequence>MPTPQETLIDYLRDAYAMEQQALSVIDRQLERVANYPAVQQKLQQHRIETESQAERLETCLQRLGSDTSAVKTGVAKLGSNLQAMMNMFASDEIMKDMISNYAFENYEAVNYKILATTAEVAGEPEVARIANEILKEEEAMIRWLDENVPSVTRDYLARDSGAAPQAASR</sequence>
<proteinExistence type="predicted"/>
<dbReference type="Proteomes" id="UP000001591">
    <property type="component" value="Chromosome"/>
</dbReference>
<dbReference type="PANTHER" id="PTHR30565">
    <property type="entry name" value="PROTEIN YCIF"/>
    <property type="match status" value="1"/>
</dbReference>
<dbReference type="AlphaFoldDB" id="B6IS29"/>
<dbReference type="PANTHER" id="PTHR30565:SF9">
    <property type="entry name" value="PROTEIN YCIF"/>
    <property type="match status" value="1"/>
</dbReference>
<dbReference type="STRING" id="414684.RC1_0834"/>
<gene>
    <name evidence="1" type="ordered locus">RC1_0834</name>
</gene>